<dbReference type="CDD" id="cd18041">
    <property type="entry name" value="DEXXQc_DNA2"/>
    <property type="match status" value="1"/>
</dbReference>
<name>A0AAF0F255_9BASI</name>
<evidence type="ECO:0000259" key="22">
    <source>
        <dbReference type="Pfam" id="PF08696"/>
    </source>
</evidence>
<gene>
    <name evidence="25" type="primary">dna2</name>
    <name evidence="25" type="ORF">MCUN1_003738</name>
</gene>
<evidence type="ECO:0000256" key="3">
    <source>
        <dbReference type="ARBA" id="ARBA00007913"/>
    </source>
</evidence>
<dbReference type="InterPro" id="IPR026851">
    <property type="entry name" value="Dna2/JHS1_DEXXQ-box"/>
</dbReference>
<evidence type="ECO:0000256" key="6">
    <source>
        <dbReference type="ARBA" id="ARBA00022485"/>
    </source>
</evidence>
<keyword evidence="14" id="KW-0067">ATP-binding</keyword>
<dbReference type="GO" id="GO:0051539">
    <property type="term" value="F:4 iron, 4 sulfur cluster binding"/>
    <property type="evidence" value="ECO:0007669"/>
    <property type="project" value="UniProtKB-KW"/>
</dbReference>
<evidence type="ECO:0000256" key="4">
    <source>
        <dbReference type="ARBA" id="ARBA00012551"/>
    </source>
</evidence>
<keyword evidence="12 25" id="KW-0378">Hydrolase</keyword>
<keyword evidence="26" id="KW-1185">Reference proteome</keyword>
<evidence type="ECO:0000256" key="16">
    <source>
        <dbReference type="ARBA" id="ARBA00023014"/>
    </source>
</evidence>
<keyword evidence="7" id="KW-0235">DNA replication</keyword>
<comment type="cofactor">
    <cofactor evidence="1">
        <name>[4Fe-4S] cluster</name>
        <dbReference type="ChEBI" id="CHEBI:49883"/>
    </cofactor>
</comment>
<keyword evidence="19" id="KW-0539">Nucleus</keyword>
<dbReference type="PANTHER" id="PTHR43788:SF8">
    <property type="entry name" value="DNA-BINDING PROTEIN SMUBP-2"/>
    <property type="match status" value="1"/>
</dbReference>
<feature type="domain" description="DNA replication factor Dna2 N-terminal" evidence="22">
    <location>
        <begin position="13"/>
        <end position="45"/>
    </location>
</feature>
<keyword evidence="15" id="KW-0408">Iron</keyword>
<feature type="domain" description="DNA2/NAM7 helicase helicase" evidence="23">
    <location>
        <begin position="476"/>
        <end position="543"/>
    </location>
</feature>
<dbReference type="GO" id="GO:0043139">
    <property type="term" value="F:5'-3' DNA helicase activity"/>
    <property type="evidence" value="ECO:0007669"/>
    <property type="project" value="TreeGrafter"/>
</dbReference>
<evidence type="ECO:0000256" key="17">
    <source>
        <dbReference type="ARBA" id="ARBA00023125"/>
    </source>
</evidence>
<dbReference type="CDD" id="cd18808">
    <property type="entry name" value="SF1_C_Upf1"/>
    <property type="match status" value="1"/>
</dbReference>
<evidence type="ECO:0000256" key="7">
    <source>
        <dbReference type="ARBA" id="ARBA00022705"/>
    </source>
</evidence>
<evidence type="ECO:0000259" key="23">
    <source>
        <dbReference type="Pfam" id="PF13086"/>
    </source>
</evidence>
<organism evidence="25 26">
    <name type="scientific">Malassezia cuniculi</name>
    <dbReference type="NCBI Taxonomy" id="948313"/>
    <lineage>
        <taxon>Eukaryota</taxon>
        <taxon>Fungi</taxon>
        <taxon>Dikarya</taxon>
        <taxon>Basidiomycota</taxon>
        <taxon>Ustilaginomycotina</taxon>
        <taxon>Malasseziomycetes</taxon>
        <taxon>Malasseziales</taxon>
        <taxon>Malasseziaceae</taxon>
        <taxon>Malassezia</taxon>
    </lineage>
</organism>
<dbReference type="Pfam" id="PF13086">
    <property type="entry name" value="AAA_11"/>
    <property type="match status" value="2"/>
</dbReference>
<dbReference type="EMBL" id="CP119881">
    <property type="protein sequence ID" value="WFD36848.1"/>
    <property type="molecule type" value="Genomic_DNA"/>
</dbReference>
<dbReference type="AlphaFoldDB" id="A0AAF0F255"/>
<dbReference type="GO" id="GO:0003677">
    <property type="term" value="F:DNA binding"/>
    <property type="evidence" value="ECO:0007669"/>
    <property type="project" value="UniProtKB-KW"/>
</dbReference>
<evidence type="ECO:0000256" key="14">
    <source>
        <dbReference type="ARBA" id="ARBA00022840"/>
    </source>
</evidence>
<keyword evidence="11" id="KW-0227">DNA damage</keyword>
<protein>
    <recommendedName>
        <fullName evidence="5">DNA replication ATP-dependent helicase/nuclease DNA2</fullName>
        <ecNumber evidence="4">3.6.4.12</ecNumber>
    </recommendedName>
</protein>
<proteinExistence type="inferred from homology"/>
<dbReference type="InterPro" id="IPR011604">
    <property type="entry name" value="PDDEXK-like_dom_sf"/>
</dbReference>
<keyword evidence="16" id="KW-0411">Iron-sulfur</keyword>
<evidence type="ECO:0000256" key="5">
    <source>
        <dbReference type="ARBA" id="ARBA00021516"/>
    </source>
</evidence>
<dbReference type="GO" id="GO:0017116">
    <property type="term" value="F:single-stranded DNA helicase activity"/>
    <property type="evidence" value="ECO:0007669"/>
    <property type="project" value="InterPro"/>
</dbReference>
<dbReference type="GO" id="GO:0005634">
    <property type="term" value="C:nucleus"/>
    <property type="evidence" value="ECO:0007669"/>
    <property type="project" value="UniProtKB-SubCell"/>
</dbReference>
<evidence type="ECO:0000256" key="15">
    <source>
        <dbReference type="ARBA" id="ARBA00023004"/>
    </source>
</evidence>
<dbReference type="GO" id="GO:0005524">
    <property type="term" value="F:ATP binding"/>
    <property type="evidence" value="ECO:0007669"/>
    <property type="project" value="UniProtKB-KW"/>
</dbReference>
<dbReference type="GO" id="GO:0035861">
    <property type="term" value="C:site of double-strand break"/>
    <property type="evidence" value="ECO:0007669"/>
    <property type="project" value="UniProtKB-ARBA"/>
</dbReference>
<evidence type="ECO:0000256" key="9">
    <source>
        <dbReference type="ARBA" id="ARBA00022723"/>
    </source>
</evidence>
<dbReference type="Proteomes" id="UP001219933">
    <property type="component" value="Chromosome 5"/>
</dbReference>
<keyword evidence="18" id="KW-0234">DNA repair</keyword>
<dbReference type="InterPro" id="IPR014808">
    <property type="entry name" value="DNA_replication_fac_Dna2_N"/>
</dbReference>
<evidence type="ECO:0000256" key="8">
    <source>
        <dbReference type="ARBA" id="ARBA00022722"/>
    </source>
</evidence>
<accession>A0AAF0F255</accession>
<dbReference type="Pfam" id="PF08696">
    <property type="entry name" value="Dna2"/>
    <property type="match status" value="1"/>
</dbReference>
<evidence type="ECO:0000256" key="2">
    <source>
        <dbReference type="ARBA" id="ARBA00004123"/>
    </source>
</evidence>
<keyword evidence="10" id="KW-0547">Nucleotide-binding</keyword>
<evidence type="ECO:0000256" key="1">
    <source>
        <dbReference type="ARBA" id="ARBA00001966"/>
    </source>
</evidence>
<dbReference type="EC" id="3.6.4.12" evidence="4"/>
<dbReference type="Gene3D" id="3.40.50.300">
    <property type="entry name" value="P-loop containing nucleotide triphosphate hydrolases"/>
    <property type="match status" value="3"/>
</dbReference>
<dbReference type="PANTHER" id="PTHR43788">
    <property type="entry name" value="DNA2/NAM7 HELICASE FAMILY MEMBER"/>
    <property type="match status" value="1"/>
</dbReference>
<keyword evidence="6" id="KW-0004">4Fe-4S</keyword>
<evidence type="ECO:0000313" key="26">
    <source>
        <dbReference type="Proteomes" id="UP001219933"/>
    </source>
</evidence>
<dbReference type="GO" id="GO:0046872">
    <property type="term" value="F:metal ion binding"/>
    <property type="evidence" value="ECO:0007669"/>
    <property type="project" value="UniProtKB-KW"/>
</dbReference>
<dbReference type="GO" id="GO:0006302">
    <property type="term" value="P:double-strand break repair"/>
    <property type="evidence" value="ECO:0007669"/>
    <property type="project" value="UniProtKB-ARBA"/>
</dbReference>
<evidence type="ECO:0000256" key="10">
    <source>
        <dbReference type="ARBA" id="ARBA00022741"/>
    </source>
</evidence>
<evidence type="ECO:0000256" key="18">
    <source>
        <dbReference type="ARBA" id="ARBA00023204"/>
    </source>
</evidence>
<keyword evidence="13 25" id="KW-0347">Helicase</keyword>
<dbReference type="SUPFAM" id="SSF52540">
    <property type="entry name" value="P-loop containing nucleoside triphosphate hydrolases"/>
    <property type="match status" value="1"/>
</dbReference>
<reference evidence="25" key="1">
    <citation type="submission" date="2023-03" db="EMBL/GenBank/DDBJ databases">
        <title>Mating type loci evolution in Malassezia.</title>
        <authorList>
            <person name="Coelho M.A."/>
        </authorList>
    </citation>
    <scope>NUCLEOTIDE SEQUENCE</scope>
    <source>
        <strain evidence="25">CBS 11721</strain>
    </source>
</reference>
<keyword evidence="8" id="KW-0540">Nuclease</keyword>
<dbReference type="InterPro" id="IPR050534">
    <property type="entry name" value="Coronavir_polyprotein_1ab"/>
</dbReference>
<dbReference type="InterPro" id="IPR041679">
    <property type="entry name" value="DNA2/NAM7-like_C"/>
</dbReference>
<sequence length="783" mass="86947">MLNFSAIEDLRGDSQLRITRVLDSEEDVICPMYGLKGRIDVSLEVEFRGHDPCIAVVPLEIKTGRVIGNMEHIAQTSLYTMLLADRFGVNVTSGLLLYTKSGIVRRVYPNHKEIRSLVMARNEMAVFKARLPPMVPDIEDTFLPPTIDSQYKCSRCYSRDACMLYRRVHNPIKESPITSIFEESTAHLSETDVDFFRTWDGLLSREERTLLRYKNELWTKTAEERADVGRCMFGLVLHDYGPGMVSLVMSGEQGVMSVDDFVLLSIDKPVPRSLTYGRIIQIDESIIHLSVEKDIMAALTLAMELTGASAYTFRLDADEILQSMSIARYNLACMFYADRSPLVQHMKECVVDLKRPQFRELLNIEKQAVEECASQCNEGQQKAIERALCAQDYTLIHGMPGTGKTTAAAALIRVLASLGLRVLLCSYTHSAVDTILAKLVGTEVDVLRIGSITRIHPRVKHMALESRISPDADVEAYAQIVDSAQVIASTSVATNDAVFARQSFDVCIVDEASQVTLPACIGPLRFAKQFVMIGDHQQLSPVIRDPEASAGGLSVSLFERLCNAHPDSVVRLTEQYRMNDEIMALSNVLVYNGALKVPPHIAARRLGGGHAETDGWLGVATDPSVPVVFVDTTYINAFETRCDAQVENAHEARIITQILECLKRNGISTGQIGVITPYRQQARLMRTLGLGVEVLTVDQAQGRDWPVVICSLVRSNDMHADGELLRDVRRINVMITRAQSKLIIVGAKATVDKHASPMHTLFSLLDKNIVEADARQAKKPRSS</sequence>
<comment type="catalytic activity">
    <reaction evidence="21">
        <text>ATP + H2O = ADP + phosphate + H(+)</text>
        <dbReference type="Rhea" id="RHEA:13065"/>
        <dbReference type="ChEBI" id="CHEBI:15377"/>
        <dbReference type="ChEBI" id="CHEBI:15378"/>
        <dbReference type="ChEBI" id="CHEBI:30616"/>
        <dbReference type="ChEBI" id="CHEBI:43474"/>
        <dbReference type="ChEBI" id="CHEBI:456216"/>
        <dbReference type="EC" id="3.6.4.12"/>
    </reaction>
</comment>
<evidence type="ECO:0000256" key="21">
    <source>
        <dbReference type="ARBA" id="ARBA00047995"/>
    </source>
</evidence>
<dbReference type="InterPro" id="IPR047187">
    <property type="entry name" value="SF1_C_Upf1"/>
</dbReference>
<feature type="domain" description="DNA2/NAM7 helicase helicase" evidence="23">
    <location>
        <begin position="376"/>
        <end position="469"/>
    </location>
</feature>
<keyword evidence="20" id="KW-0511">Multifunctional enzyme</keyword>
<dbReference type="GO" id="GO:0005737">
    <property type="term" value="C:cytoplasm"/>
    <property type="evidence" value="ECO:0007669"/>
    <property type="project" value="TreeGrafter"/>
</dbReference>
<keyword evidence="9" id="KW-0479">Metal-binding</keyword>
<dbReference type="Pfam" id="PF13087">
    <property type="entry name" value="AAA_12"/>
    <property type="match status" value="1"/>
</dbReference>
<evidence type="ECO:0000256" key="11">
    <source>
        <dbReference type="ARBA" id="ARBA00022763"/>
    </source>
</evidence>
<evidence type="ECO:0000259" key="24">
    <source>
        <dbReference type="Pfam" id="PF13087"/>
    </source>
</evidence>
<evidence type="ECO:0000256" key="13">
    <source>
        <dbReference type="ARBA" id="ARBA00022806"/>
    </source>
</evidence>
<dbReference type="InterPro" id="IPR041677">
    <property type="entry name" value="DNA2/NAM7_AAA_11"/>
</dbReference>
<comment type="similarity">
    <text evidence="3">Belongs to the DNA2/NAM7 helicase family.</text>
</comment>
<dbReference type="GO" id="GO:0006260">
    <property type="term" value="P:DNA replication"/>
    <property type="evidence" value="ECO:0007669"/>
    <property type="project" value="UniProtKB-KW"/>
</dbReference>
<evidence type="ECO:0000313" key="25">
    <source>
        <dbReference type="EMBL" id="WFD36848.1"/>
    </source>
</evidence>
<evidence type="ECO:0000256" key="19">
    <source>
        <dbReference type="ARBA" id="ARBA00023242"/>
    </source>
</evidence>
<evidence type="ECO:0000256" key="12">
    <source>
        <dbReference type="ARBA" id="ARBA00022801"/>
    </source>
</evidence>
<keyword evidence="17" id="KW-0238">DNA-binding</keyword>
<comment type="subcellular location">
    <subcellularLocation>
        <location evidence="2">Nucleus</location>
    </subcellularLocation>
</comment>
<dbReference type="GO" id="GO:0000014">
    <property type="term" value="F:single-stranded DNA endodeoxyribonuclease activity"/>
    <property type="evidence" value="ECO:0007669"/>
    <property type="project" value="UniProtKB-ARBA"/>
</dbReference>
<feature type="domain" description="DNA2/NAM7 helicase-like C-terminal" evidence="24">
    <location>
        <begin position="553"/>
        <end position="748"/>
    </location>
</feature>
<dbReference type="Gene3D" id="3.90.320.10">
    <property type="match status" value="1"/>
</dbReference>
<dbReference type="FunFam" id="3.40.50.300:FF:000721">
    <property type="entry name" value="DNA replication ATP-dependent helicase/nuclease DNA2"/>
    <property type="match status" value="1"/>
</dbReference>
<dbReference type="InterPro" id="IPR027417">
    <property type="entry name" value="P-loop_NTPase"/>
</dbReference>
<evidence type="ECO:0000256" key="20">
    <source>
        <dbReference type="ARBA" id="ARBA00023268"/>
    </source>
</evidence>